<dbReference type="GO" id="GO:0006508">
    <property type="term" value="P:proteolysis"/>
    <property type="evidence" value="ECO:0007669"/>
    <property type="project" value="UniProtKB-KW"/>
</dbReference>
<dbReference type="EMBL" id="JAACJM010000144">
    <property type="protein sequence ID" value="KAF5343268.1"/>
    <property type="molecule type" value="Genomic_DNA"/>
</dbReference>
<evidence type="ECO:0000259" key="5">
    <source>
        <dbReference type="PROSITE" id="PS50600"/>
    </source>
</evidence>
<keyword evidence="3" id="KW-0378">Hydrolase</keyword>
<feature type="compositionally biased region" description="Basic and acidic residues" evidence="4">
    <location>
        <begin position="537"/>
        <end position="561"/>
    </location>
</feature>
<feature type="compositionally biased region" description="Low complexity" evidence="4">
    <location>
        <begin position="452"/>
        <end position="465"/>
    </location>
</feature>
<dbReference type="GO" id="GO:0008234">
    <property type="term" value="F:cysteine-type peptidase activity"/>
    <property type="evidence" value="ECO:0007669"/>
    <property type="project" value="InterPro"/>
</dbReference>
<keyword evidence="7" id="KW-1185">Reference proteome</keyword>
<feature type="domain" description="Ubiquitin-like protease family profile" evidence="5">
    <location>
        <begin position="174"/>
        <end position="341"/>
    </location>
</feature>
<feature type="region of interest" description="Disordered" evidence="4">
    <location>
        <begin position="668"/>
        <end position="690"/>
    </location>
</feature>
<keyword evidence="2" id="KW-0645">Protease</keyword>
<dbReference type="GO" id="GO:0019783">
    <property type="term" value="F:ubiquitin-like protein peptidase activity"/>
    <property type="evidence" value="ECO:0007669"/>
    <property type="project" value="UniProtKB-ARBA"/>
</dbReference>
<feature type="region of interest" description="Disordered" evidence="4">
    <location>
        <begin position="537"/>
        <end position="573"/>
    </location>
</feature>
<dbReference type="InterPro" id="IPR003653">
    <property type="entry name" value="Peptidase_C48_C"/>
</dbReference>
<comment type="similarity">
    <text evidence="1">Belongs to the peptidase C48 family.</text>
</comment>
<protein>
    <recommendedName>
        <fullName evidence="5">Ubiquitin-like protease family profile domain-containing protein</fullName>
    </recommendedName>
</protein>
<dbReference type="AlphaFoldDB" id="A0A8H5CLZ7"/>
<dbReference type="InterPro" id="IPR038765">
    <property type="entry name" value="Papain-like_cys_pep_sf"/>
</dbReference>
<proteinExistence type="inferred from homology"/>
<sequence>MLCRGELGLRNSPAHIRFLQLQLHDEPKREYYIWESNFPLPDITSTSQNAHQYISTDPPTNENLRDITLLRSPPAALVNELQKLLKSDHTIKSITVPHDDVDPDERYAPWVVTYWAELIPLRTTKLAWTPAVSRIEERRKMETILSGGSGHSVDTSYNFLTNLSWAGYIEGFPIQIEKRYLVSFFTDDWLSSEHLNLLLDLMQRKVACSNVHDIVELPSESALFIPKMKQAYQRPSKYSTPKFRWLHQIATKLTVGDKSLVGTLTNVNGNHWVAVVIDTTQEAIFHGDSMGHTIEDELEKALQWWTYEHFGVSFRVEDMAITAQNDSYLCGILAWGALEHFLLGDPECLMEGRQMDDCRLDAFLEVMERHNDQASDKIHIDEELLTDKFKFQCKPEADTSSNTYSSDSESSFHFQTNNDSTSDSNDVSDSDNCCKRHRLEITPVPAQTQSIPDPSTSSVSNLSSSKPKKRTLLSTTRRALERLSPTKHNASGILKFFQPCTLEEQHQHIAKNNEAVKLEQDNQRFSTGKKTIKRMKATTEKGRLQARERQQRKQQKQKEMEIASGIRSPGGRKQKIIQLNDNSNKKAKLDVAELSCPKCQLKSKFQEEHRKPHGHKKKKTLRNAKYTNWQAPFLFNHIDDAAGIVSFSATGIVKLLRARHDKLFDSLSESTKRHDNRHSKGGRQGVLSHHPGVVKAITSRLQAIRDAKAPVESC</sequence>
<evidence type="ECO:0000313" key="7">
    <source>
        <dbReference type="Proteomes" id="UP000559256"/>
    </source>
</evidence>
<feature type="compositionally biased region" description="Low complexity" evidence="4">
    <location>
        <begin position="400"/>
        <end position="431"/>
    </location>
</feature>
<evidence type="ECO:0000256" key="2">
    <source>
        <dbReference type="ARBA" id="ARBA00022670"/>
    </source>
</evidence>
<evidence type="ECO:0000256" key="3">
    <source>
        <dbReference type="ARBA" id="ARBA00022801"/>
    </source>
</evidence>
<gene>
    <name evidence="6" type="ORF">D9758_016307</name>
</gene>
<reference evidence="6 7" key="1">
    <citation type="journal article" date="2020" name="ISME J.">
        <title>Uncovering the hidden diversity of litter-decomposition mechanisms in mushroom-forming fungi.</title>
        <authorList>
            <person name="Floudas D."/>
            <person name="Bentzer J."/>
            <person name="Ahren D."/>
            <person name="Johansson T."/>
            <person name="Persson P."/>
            <person name="Tunlid A."/>
        </authorList>
    </citation>
    <scope>NUCLEOTIDE SEQUENCE [LARGE SCALE GENOMIC DNA]</scope>
    <source>
        <strain evidence="6 7">CBS 291.85</strain>
    </source>
</reference>
<dbReference type="SUPFAM" id="SSF54001">
    <property type="entry name" value="Cysteine proteinases"/>
    <property type="match status" value="1"/>
</dbReference>
<dbReference type="Proteomes" id="UP000559256">
    <property type="component" value="Unassembled WGS sequence"/>
</dbReference>
<dbReference type="Pfam" id="PF02902">
    <property type="entry name" value="Peptidase_C48"/>
    <property type="match status" value="1"/>
</dbReference>
<organism evidence="6 7">
    <name type="scientific">Tetrapyrgos nigripes</name>
    <dbReference type="NCBI Taxonomy" id="182062"/>
    <lineage>
        <taxon>Eukaryota</taxon>
        <taxon>Fungi</taxon>
        <taxon>Dikarya</taxon>
        <taxon>Basidiomycota</taxon>
        <taxon>Agaricomycotina</taxon>
        <taxon>Agaricomycetes</taxon>
        <taxon>Agaricomycetidae</taxon>
        <taxon>Agaricales</taxon>
        <taxon>Marasmiineae</taxon>
        <taxon>Marasmiaceae</taxon>
        <taxon>Tetrapyrgos</taxon>
    </lineage>
</organism>
<comment type="caution">
    <text evidence="6">The sequence shown here is derived from an EMBL/GenBank/DDBJ whole genome shotgun (WGS) entry which is preliminary data.</text>
</comment>
<evidence type="ECO:0000313" key="6">
    <source>
        <dbReference type="EMBL" id="KAF5343268.1"/>
    </source>
</evidence>
<evidence type="ECO:0000256" key="1">
    <source>
        <dbReference type="ARBA" id="ARBA00005234"/>
    </source>
</evidence>
<dbReference type="OrthoDB" id="2979847at2759"/>
<evidence type="ECO:0000256" key="4">
    <source>
        <dbReference type="SAM" id="MobiDB-lite"/>
    </source>
</evidence>
<name>A0A8H5CLZ7_9AGAR</name>
<feature type="region of interest" description="Disordered" evidence="4">
    <location>
        <begin position="400"/>
        <end position="475"/>
    </location>
</feature>
<dbReference type="Gene3D" id="3.40.395.10">
    <property type="entry name" value="Adenoviral Proteinase, Chain A"/>
    <property type="match status" value="1"/>
</dbReference>
<dbReference type="PROSITE" id="PS50600">
    <property type="entry name" value="ULP_PROTEASE"/>
    <property type="match status" value="1"/>
</dbReference>
<accession>A0A8H5CLZ7</accession>